<feature type="compositionally biased region" description="Basic and acidic residues" evidence="2">
    <location>
        <begin position="378"/>
        <end position="388"/>
    </location>
</feature>
<evidence type="ECO:0000256" key="1">
    <source>
        <dbReference type="ARBA" id="ARBA00006611"/>
    </source>
</evidence>
<evidence type="ECO:0000313" key="4">
    <source>
        <dbReference type="EMBL" id="SEP86409.1"/>
    </source>
</evidence>
<dbReference type="Proteomes" id="UP000199496">
    <property type="component" value="Unassembled WGS sequence"/>
</dbReference>
<dbReference type="STRING" id="867345.SAMN05421693_10870"/>
<proteinExistence type="inferred from homology"/>
<dbReference type="SUPFAM" id="SSF52540">
    <property type="entry name" value="P-loop containing nucleoside triphosphate hydrolases"/>
    <property type="match status" value="1"/>
</dbReference>
<keyword evidence="5" id="KW-1185">Reference proteome</keyword>
<dbReference type="InterPro" id="IPR050921">
    <property type="entry name" value="T4SS_GSP_E_ATPase"/>
</dbReference>
<evidence type="ECO:0000313" key="5">
    <source>
        <dbReference type="Proteomes" id="UP000199496"/>
    </source>
</evidence>
<dbReference type="NCBIfam" id="TIGR01420">
    <property type="entry name" value="pilT_fam"/>
    <property type="match status" value="1"/>
</dbReference>
<dbReference type="GO" id="GO:0016887">
    <property type="term" value="F:ATP hydrolysis activity"/>
    <property type="evidence" value="ECO:0007669"/>
    <property type="project" value="InterPro"/>
</dbReference>
<dbReference type="CDD" id="cd01131">
    <property type="entry name" value="PilT"/>
    <property type="match status" value="1"/>
</dbReference>
<gene>
    <name evidence="4" type="ORF">SAMN05421693_10870</name>
</gene>
<sequence>MLIEPYLKLMAQKNASDLFFTTGAPASIKIEGKIRPINRQPLQPGAARELAYDLMDAHQIERFEQDKEMNLGISLEHLGRFRVNVYVQRSEVSMVIRFIKSVIPTIEQLKLPPVLQDLVMYENGLVLVVGSTGSGKSTTLASMIDYRNSMTCGHILTIEDPIEYSFTHKKSIIGQREVGLDTLSYDNALREAMREAPDMIMIGEVRDLNTMKAAIAYADTGHLALTTLHAVNANQALDRIINFFPPEAKQQILMDLSLNLRGIISQRLLQGKDGNRLPAVEVLVNTPYISELIRKGDISGIKPVMEKGGSLGMQTFDQSLFERYKAGLVTLNEALAKADSRGDLEWRIHFGGGVQDSRQKDEELAMLGDSDPAVRGQTDGRRSFDETLRPLSETQVKD</sequence>
<dbReference type="Pfam" id="PF00437">
    <property type="entry name" value="T2SSE"/>
    <property type="match status" value="1"/>
</dbReference>
<dbReference type="EMBL" id="FOFO01000008">
    <property type="protein sequence ID" value="SEP86409.1"/>
    <property type="molecule type" value="Genomic_DNA"/>
</dbReference>
<evidence type="ECO:0000256" key="2">
    <source>
        <dbReference type="SAM" id="MobiDB-lite"/>
    </source>
</evidence>
<dbReference type="PROSITE" id="PS00662">
    <property type="entry name" value="T2SP_E"/>
    <property type="match status" value="1"/>
</dbReference>
<accession>A0A1H9BC16</accession>
<dbReference type="PANTHER" id="PTHR30486:SF12">
    <property type="entry name" value="TYPE IV PILUS ATPASE PILU"/>
    <property type="match status" value="1"/>
</dbReference>
<name>A0A1H9BC16_9GAMM</name>
<reference evidence="4 5" key="1">
    <citation type="submission" date="2016-10" db="EMBL/GenBank/DDBJ databases">
        <authorList>
            <person name="de Groot N.N."/>
        </authorList>
    </citation>
    <scope>NUCLEOTIDE SEQUENCE [LARGE SCALE GENOMIC DNA]</scope>
    <source>
        <strain evidence="4 5">B7-7</strain>
    </source>
</reference>
<evidence type="ECO:0000259" key="3">
    <source>
        <dbReference type="PROSITE" id="PS00662"/>
    </source>
</evidence>
<feature type="domain" description="Bacterial type II secretion system protein E" evidence="3">
    <location>
        <begin position="193"/>
        <end position="207"/>
    </location>
</feature>
<dbReference type="OrthoDB" id="9804785at2"/>
<dbReference type="PANTHER" id="PTHR30486">
    <property type="entry name" value="TWITCHING MOTILITY PROTEIN PILT"/>
    <property type="match status" value="1"/>
</dbReference>
<dbReference type="InterPro" id="IPR006321">
    <property type="entry name" value="PilT/PilU"/>
</dbReference>
<protein>
    <submittedName>
        <fullName evidence="4">Twitching motility protein PilU</fullName>
    </submittedName>
</protein>
<dbReference type="Gene3D" id="3.40.50.300">
    <property type="entry name" value="P-loop containing nucleotide triphosphate hydrolases"/>
    <property type="match status" value="1"/>
</dbReference>
<organism evidence="4 5">
    <name type="scientific">Ectothiorhodospira magna</name>
    <dbReference type="NCBI Taxonomy" id="867345"/>
    <lineage>
        <taxon>Bacteria</taxon>
        <taxon>Pseudomonadati</taxon>
        <taxon>Pseudomonadota</taxon>
        <taxon>Gammaproteobacteria</taxon>
        <taxon>Chromatiales</taxon>
        <taxon>Ectothiorhodospiraceae</taxon>
        <taxon>Ectothiorhodospira</taxon>
    </lineage>
</organism>
<dbReference type="RefSeq" id="WP_090205072.1">
    <property type="nucleotide sequence ID" value="NZ_FOFO01000008.1"/>
</dbReference>
<dbReference type="AlphaFoldDB" id="A0A1H9BC16"/>
<comment type="similarity">
    <text evidence="1">Belongs to the GSP E family.</text>
</comment>
<dbReference type="InterPro" id="IPR001482">
    <property type="entry name" value="T2SS/T4SS_dom"/>
</dbReference>
<dbReference type="InterPro" id="IPR027417">
    <property type="entry name" value="P-loop_NTPase"/>
</dbReference>
<dbReference type="Gene3D" id="3.30.450.90">
    <property type="match status" value="1"/>
</dbReference>
<dbReference type="GO" id="GO:0005524">
    <property type="term" value="F:ATP binding"/>
    <property type="evidence" value="ECO:0007669"/>
    <property type="project" value="InterPro"/>
</dbReference>
<feature type="region of interest" description="Disordered" evidence="2">
    <location>
        <begin position="367"/>
        <end position="398"/>
    </location>
</feature>